<protein>
    <submittedName>
        <fullName evidence="1">Uncharacterized protein</fullName>
    </submittedName>
</protein>
<sequence>MIEEITFYYPKGNNETYEVGRETHEDTVKKIEVEYNKYYTKAIIFFGSCTKVVAGIPFEYISRR</sequence>
<dbReference type="EMBL" id="VSSQ01004710">
    <property type="protein sequence ID" value="MPM26345.1"/>
    <property type="molecule type" value="Genomic_DNA"/>
</dbReference>
<reference evidence="1" key="1">
    <citation type="submission" date="2019-08" db="EMBL/GenBank/DDBJ databases">
        <authorList>
            <person name="Kucharzyk K."/>
            <person name="Murdoch R.W."/>
            <person name="Higgins S."/>
            <person name="Loffler F."/>
        </authorList>
    </citation>
    <scope>NUCLEOTIDE SEQUENCE</scope>
</reference>
<comment type="caution">
    <text evidence="1">The sequence shown here is derived from an EMBL/GenBank/DDBJ whole genome shotgun (WGS) entry which is preliminary data.</text>
</comment>
<organism evidence="1">
    <name type="scientific">bioreactor metagenome</name>
    <dbReference type="NCBI Taxonomy" id="1076179"/>
    <lineage>
        <taxon>unclassified sequences</taxon>
        <taxon>metagenomes</taxon>
        <taxon>ecological metagenomes</taxon>
    </lineage>
</organism>
<accession>A0A644YCR6</accession>
<name>A0A644YCR6_9ZZZZ</name>
<evidence type="ECO:0000313" key="1">
    <source>
        <dbReference type="EMBL" id="MPM26345.1"/>
    </source>
</evidence>
<dbReference type="AlphaFoldDB" id="A0A644YCR6"/>
<gene>
    <name evidence="1" type="ORF">SDC9_72846</name>
</gene>
<proteinExistence type="predicted"/>